<evidence type="ECO:0000313" key="2">
    <source>
        <dbReference type="EMBL" id="VEL12893.1"/>
    </source>
</evidence>
<evidence type="ECO:0000256" key="1">
    <source>
        <dbReference type="SAM" id="MobiDB-lite"/>
    </source>
</evidence>
<dbReference type="OrthoDB" id="10056939at2759"/>
<dbReference type="EMBL" id="CAAALY010016186">
    <property type="protein sequence ID" value="VEL12893.1"/>
    <property type="molecule type" value="Genomic_DNA"/>
</dbReference>
<feature type="region of interest" description="Disordered" evidence="1">
    <location>
        <begin position="74"/>
        <end position="149"/>
    </location>
</feature>
<accession>A0A3S4ZJ57</accession>
<feature type="compositionally biased region" description="Polar residues" evidence="1">
    <location>
        <begin position="182"/>
        <end position="191"/>
    </location>
</feature>
<feature type="region of interest" description="Disordered" evidence="1">
    <location>
        <begin position="169"/>
        <end position="205"/>
    </location>
</feature>
<proteinExistence type="predicted"/>
<feature type="compositionally biased region" description="Low complexity" evidence="1">
    <location>
        <begin position="192"/>
        <end position="205"/>
    </location>
</feature>
<keyword evidence="3" id="KW-1185">Reference proteome</keyword>
<sequence length="280" mass="29383">MPSSVHGYLTGRDDDLVGCGTGLLASAGEGLSTPDAGYSPSGYAYPSLGYSGVGHSGIPTDYLQIPGFPEAHNYSGLPMPHAQASMHHGPPPPPPPLLNSNHHPHSQHLHNHHPQQHFHHHQQQQQLVLSLDEKRDPREPSGVPCLDASQSGFGLNELVGQPASLSEAYPTPVPSIHGYPGSPSSLTLPRASSSGPSTPGSSHLHSAGYQAGMAAAAAAAAGAAMHAALSARLDNMNTGCLGGKQKRGVLPKRATQIMKHWLFQHLVVSSCKYTLFESQT</sequence>
<name>A0A3S4ZJ57_9PLAT</name>
<dbReference type="Proteomes" id="UP000784294">
    <property type="component" value="Unassembled WGS sequence"/>
</dbReference>
<protein>
    <recommendedName>
        <fullName evidence="4">MEIS N-terminal domain-containing protein</fullName>
    </recommendedName>
</protein>
<evidence type="ECO:0000313" key="3">
    <source>
        <dbReference type="Proteomes" id="UP000784294"/>
    </source>
</evidence>
<gene>
    <name evidence="2" type="ORF">PXEA_LOCUS6333</name>
</gene>
<reference evidence="2" key="1">
    <citation type="submission" date="2018-11" db="EMBL/GenBank/DDBJ databases">
        <authorList>
            <consortium name="Pathogen Informatics"/>
        </authorList>
    </citation>
    <scope>NUCLEOTIDE SEQUENCE</scope>
</reference>
<dbReference type="AlphaFoldDB" id="A0A3S4ZJ57"/>
<feature type="compositionally biased region" description="Basic residues" evidence="1">
    <location>
        <begin position="102"/>
        <end position="122"/>
    </location>
</feature>
<comment type="caution">
    <text evidence="2">The sequence shown here is derived from an EMBL/GenBank/DDBJ whole genome shotgun (WGS) entry which is preliminary data.</text>
</comment>
<evidence type="ECO:0008006" key="4">
    <source>
        <dbReference type="Google" id="ProtNLM"/>
    </source>
</evidence>
<organism evidence="2 3">
    <name type="scientific">Protopolystoma xenopodis</name>
    <dbReference type="NCBI Taxonomy" id="117903"/>
    <lineage>
        <taxon>Eukaryota</taxon>
        <taxon>Metazoa</taxon>
        <taxon>Spiralia</taxon>
        <taxon>Lophotrochozoa</taxon>
        <taxon>Platyhelminthes</taxon>
        <taxon>Monogenea</taxon>
        <taxon>Polyopisthocotylea</taxon>
        <taxon>Polystomatidea</taxon>
        <taxon>Polystomatidae</taxon>
        <taxon>Protopolystoma</taxon>
    </lineage>
</organism>